<evidence type="ECO:0000313" key="2">
    <source>
        <dbReference type="EMBL" id="RNF93786.1"/>
    </source>
</evidence>
<protein>
    <submittedName>
        <fullName evidence="2">RHS repeat-associated core domain-containing protein</fullName>
    </submittedName>
</protein>
<dbReference type="InterPro" id="IPR022385">
    <property type="entry name" value="Rhs_assc_core"/>
</dbReference>
<dbReference type="Gene3D" id="2.180.10.10">
    <property type="entry name" value="RHS repeat-associated core"/>
    <property type="match status" value="1"/>
</dbReference>
<feature type="region of interest" description="Disordered" evidence="1">
    <location>
        <begin position="17"/>
        <end position="52"/>
    </location>
</feature>
<feature type="region of interest" description="Disordered" evidence="1">
    <location>
        <begin position="171"/>
        <end position="246"/>
    </location>
</feature>
<name>A0A3M8TNU3_PSEPU</name>
<dbReference type="Proteomes" id="UP000278162">
    <property type="component" value="Unassembled WGS sequence"/>
</dbReference>
<comment type="caution">
    <text evidence="2">The sequence shown here is derived from an EMBL/GenBank/DDBJ whole genome shotgun (WGS) entry which is preliminary data.</text>
</comment>
<dbReference type="AlphaFoldDB" id="A0A3M8TNU3"/>
<gene>
    <name evidence="2" type="ORF">EFK07_01750</name>
</gene>
<sequence>MGETWYLPRCPLSNSPQACPAASASRQPGQSLAAPSPASVTVSGPDKTASCDAPRCKSTLNPVCPTTEPLIMHTQPPDQKVPLEMKQKSHHTTMNYSAYGLHTDCGSAAPALAYNGEHHDPFSRLYLLGNGHRPYSSRLMRFNTSDSQSPFLLGGLNSYCYCNGDPINFSDPSGQMRTPLRPVNTPQRRYGGNPTLRESSRLRQRERSLRAQAGQARANARRETREAQAAAEREAHSRAEMNNTNNPIHREIFSSVADMNHQQRSSLLASSVNHWTHNLSLTSEAERLARTRIALLLTEYENVPAPQVNPPNIPAQATQMTTPVQTLGTLNRRTTVRGTNT</sequence>
<accession>A0A3M8TNU3</accession>
<feature type="compositionally biased region" description="Basic and acidic residues" evidence="1">
    <location>
        <begin position="198"/>
        <end position="209"/>
    </location>
</feature>
<dbReference type="NCBIfam" id="TIGR03696">
    <property type="entry name" value="Rhs_assc_core"/>
    <property type="match status" value="1"/>
</dbReference>
<dbReference type="EMBL" id="RJAI01000003">
    <property type="protein sequence ID" value="RNF93786.1"/>
    <property type="molecule type" value="Genomic_DNA"/>
</dbReference>
<feature type="compositionally biased region" description="Basic and acidic residues" evidence="1">
    <location>
        <begin position="220"/>
        <end position="239"/>
    </location>
</feature>
<organism evidence="2 3">
    <name type="scientific">Pseudomonas putida</name>
    <name type="common">Arthrobacter siderocapsulatus</name>
    <dbReference type="NCBI Taxonomy" id="303"/>
    <lineage>
        <taxon>Bacteria</taxon>
        <taxon>Pseudomonadati</taxon>
        <taxon>Pseudomonadota</taxon>
        <taxon>Gammaproteobacteria</taxon>
        <taxon>Pseudomonadales</taxon>
        <taxon>Pseudomonadaceae</taxon>
        <taxon>Pseudomonas</taxon>
    </lineage>
</organism>
<evidence type="ECO:0000256" key="1">
    <source>
        <dbReference type="SAM" id="MobiDB-lite"/>
    </source>
</evidence>
<reference evidence="2 3" key="1">
    <citation type="submission" date="2018-10" db="EMBL/GenBank/DDBJ databases">
        <title>An outbreak of IMP-63 producing strain in France.</title>
        <authorList>
            <person name="Bour M."/>
            <person name="Liapis E."/>
            <person name="Plesiat P."/>
        </authorList>
    </citation>
    <scope>NUCLEOTIDE SEQUENCE [LARGE SCALE GENOMIC DNA]</scope>
    <source>
        <strain evidence="2 3">12917</strain>
    </source>
</reference>
<evidence type="ECO:0000313" key="3">
    <source>
        <dbReference type="Proteomes" id="UP000278162"/>
    </source>
</evidence>
<proteinExistence type="predicted"/>